<feature type="transmembrane region" description="Helical" evidence="6">
    <location>
        <begin position="39"/>
        <end position="57"/>
    </location>
</feature>
<dbReference type="AlphaFoldDB" id="A0A1V6CDB5"/>
<dbReference type="EMBL" id="MWDQ01000026">
    <property type="protein sequence ID" value="OQB74912.1"/>
    <property type="molecule type" value="Genomic_DNA"/>
</dbReference>
<sequence>MNLKTRYLYHEFGNFFILTLSIFILLFMVRPFLWLMDIIINHFFTIGTVGKFFIYSFFEVSPDIIALSFFTAVIGTVARMNMDREYWVFLISGISGRQILKFFFIAGLIFCFVEFWLCFFVAPSAIYKNRLLIRQARIDEPMKMFKPKSLIKNFPGISIYVDDIKGRTLHGVYISQKIGSDTVCVISAEEGKIQLNTDGYLSLLLENGSIVSHSIEKSRIILKTLFKEYSFLLPYRVVSDFNLEKRPKEMNLFLLIRNLSRQSDNQFFMIIFKKIFFVLLPIFYLFIGFYAGIGSRMHGYMHILGIGLLMGLLSYFIILVGESIVYKTGNVYLFFIVPLIFLFLVVLLNKRFSNVI</sequence>
<dbReference type="PANTHER" id="PTHR33529:SF6">
    <property type="entry name" value="YJGP_YJGQ FAMILY PERMEASE"/>
    <property type="match status" value="1"/>
</dbReference>
<comment type="subcellular location">
    <subcellularLocation>
        <location evidence="1">Cell membrane</location>
        <topology evidence="1">Multi-pass membrane protein</topology>
    </subcellularLocation>
</comment>
<dbReference type="Pfam" id="PF03739">
    <property type="entry name" value="LptF_LptG"/>
    <property type="match status" value="1"/>
</dbReference>
<keyword evidence="2" id="KW-1003">Cell membrane</keyword>
<dbReference type="InterPro" id="IPR005495">
    <property type="entry name" value="LptG/LptF_permease"/>
</dbReference>
<feature type="transmembrane region" description="Helical" evidence="6">
    <location>
        <begin position="275"/>
        <end position="293"/>
    </location>
</feature>
<evidence type="ECO:0000256" key="3">
    <source>
        <dbReference type="ARBA" id="ARBA00022692"/>
    </source>
</evidence>
<evidence type="ECO:0000256" key="6">
    <source>
        <dbReference type="SAM" id="Phobius"/>
    </source>
</evidence>
<dbReference type="Proteomes" id="UP000485562">
    <property type="component" value="Unassembled WGS sequence"/>
</dbReference>
<feature type="transmembrane region" description="Helical" evidence="6">
    <location>
        <begin position="64"/>
        <end position="82"/>
    </location>
</feature>
<dbReference type="GO" id="GO:0043190">
    <property type="term" value="C:ATP-binding cassette (ABC) transporter complex"/>
    <property type="evidence" value="ECO:0007669"/>
    <property type="project" value="TreeGrafter"/>
</dbReference>
<evidence type="ECO:0000256" key="4">
    <source>
        <dbReference type="ARBA" id="ARBA00022989"/>
    </source>
</evidence>
<name>A0A1V6CDB5_UNCT6</name>
<evidence type="ECO:0000313" key="7">
    <source>
        <dbReference type="EMBL" id="OQB74912.1"/>
    </source>
</evidence>
<keyword evidence="4 6" id="KW-1133">Transmembrane helix</keyword>
<keyword evidence="5 6" id="KW-0472">Membrane</keyword>
<gene>
    <name evidence="7" type="ORF">BWX89_00270</name>
</gene>
<evidence type="ECO:0000256" key="1">
    <source>
        <dbReference type="ARBA" id="ARBA00004651"/>
    </source>
</evidence>
<feature type="transmembrane region" description="Helical" evidence="6">
    <location>
        <begin position="299"/>
        <end position="319"/>
    </location>
</feature>
<organism evidence="7">
    <name type="scientific">candidate division TA06 bacterium ADurb.Bin131</name>
    <dbReference type="NCBI Taxonomy" id="1852827"/>
    <lineage>
        <taxon>Bacteria</taxon>
        <taxon>Bacteria division TA06</taxon>
    </lineage>
</organism>
<comment type="caution">
    <text evidence="7">The sequence shown here is derived from an EMBL/GenBank/DDBJ whole genome shotgun (WGS) entry which is preliminary data.</text>
</comment>
<reference evidence="7" key="1">
    <citation type="submission" date="2017-02" db="EMBL/GenBank/DDBJ databases">
        <title>Delving into the versatile metabolic prowess of the omnipresent phylum Bacteroidetes.</title>
        <authorList>
            <person name="Nobu M.K."/>
            <person name="Mei R."/>
            <person name="Narihiro T."/>
            <person name="Kuroda K."/>
            <person name="Liu W.-T."/>
        </authorList>
    </citation>
    <scope>NUCLEOTIDE SEQUENCE</scope>
    <source>
        <strain evidence="7">ADurb.Bin131</strain>
    </source>
</reference>
<keyword evidence="3 6" id="KW-0812">Transmembrane</keyword>
<feature type="transmembrane region" description="Helical" evidence="6">
    <location>
        <begin position="12"/>
        <end position="33"/>
    </location>
</feature>
<proteinExistence type="predicted"/>
<dbReference type="PANTHER" id="PTHR33529">
    <property type="entry name" value="SLR0882 PROTEIN-RELATED"/>
    <property type="match status" value="1"/>
</dbReference>
<accession>A0A1V6CDB5</accession>
<protein>
    <submittedName>
        <fullName evidence="7">Permease YjgP/YjgQ family protein</fullName>
    </submittedName>
</protein>
<dbReference type="GO" id="GO:0015920">
    <property type="term" value="P:lipopolysaccharide transport"/>
    <property type="evidence" value="ECO:0007669"/>
    <property type="project" value="TreeGrafter"/>
</dbReference>
<feature type="transmembrane region" description="Helical" evidence="6">
    <location>
        <begin position="102"/>
        <end position="127"/>
    </location>
</feature>
<feature type="transmembrane region" description="Helical" evidence="6">
    <location>
        <begin position="331"/>
        <end position="348"/>
    </location>
</feature>
<evidence type="ECO:0000256" key="2">
    <source>
        <dbReference type="ARBA" id="ARBA00022475"/>
    </source>
</evidence>
<evidence type="ECO:0000256" key="5">
    <source>
        <dbReference type="ARBA" id="ARBA00023136"/>
    </source>
</evidence>